<organism evidence="2">
    <name type="scientific">marine metagenome</name>
    <dbReference type="NCBI Taxonomy" id="408172"/>
    <lineage>
        <taxon>unclassified sequences</taxon>
        <taxon>metagenomes</taxon>
        <taxon>ecological metagenomes</taxon>
    </lineage>
</organism>
<gene>
    <name evidence="2" type="ORF">METZ01_LOCUS143553</name>
</gene>
<dbReference type="SUPFAM" id="SSF52540">
    <property type="entry name" value="P-loop containing nucleoside triphosphate hydrolases"/>
    <property type="match status" value="1"/>
</dbReference>
<sequence length="128" mass="13867">PFEGGLTIKARMPRKKLYPVEALSGGEKSLVSMAFIFAIQGYDPSPFYLLDEPDQNLDGVNTENIGRAIALQANVAQFLVVSLHHAALREADNVIGVFMGDDGVSHLHQIRDVETFLTSLPSEAEVGA</sequence>
<evidence type="ECO:0000313" key="2">
    <source>
        <dbReference type="EMBL" id="SVA90699.1"/>
    </source>
</evidence>
<dbReference type="AlphaFoldDB" id="A0A381ZNA2"/>
<dbReference type="PANTHER" id="PTHR43977">
    <property type="entry name" value="STRUCTURAL MAINTENANCE OF CHROMOSOMES PROTEIN 3"/>
    <property type="match status" value="1"/>
</dbReference>
<reference evidence="2" key="1">
    <citation type="submission" date="2018-05" db="EMBL/GenBank/DDBJ databases">
        <authorList>
            <person name="Lanie J.A."/>
            <person name="Ng W.-L."/>
            <person name="Kazmierczak K.M."/>
            <person name="Andrzejewski T.M."/>
            <person name="Davidsen T.M."/>
            <person name="Wayne K.J."/>
            <person name="Tettelin H."/>
            <person name="Glass J.I."/>
            <person name="Rusch D."/>
            <person name="Podicherti R."/>
            <person name="Tsui H.-C.T."/>
            <person name="Winkler M.E."/>
        </authorList>
    </citation>
    <scope>NUCLEOTIDE SEQUENCE</scope>
</reference>
<evidence type="ECO:0000259" key="1">
    <source>
        <dbReference type="Pfam" id="PF02463"/>
    </source>
</evidence>
<feature type="domain" description="RecF/RecN/SMC N-terminal" evidence="1">
    <location>
        <begin position="20"/>
        <end position="105"/>
    </location>
</feature>
<feature type="non-terminal residue" evidence="2">
    <location>
        <position position="1"/>
    </location>
</feature>
<dbReference type="Pfam" id="PF02463">
    <property type="entry name" value="SMC_N"/>
    <property type="match status" value="1"/>
</dbReference>
<name>A0A381ZNA2_9ZZZZ</name>
<dbReference type="Gene3D" id="3.40.50.300">
    <property type="entry name" value="P-loop containing nucleotide triphosphate hydrolases"/>
    <property type="match status" value="1"/>
</dbReference>
<accession>A0A381ZNA2</accession>
<dbReference type="InterPro" id="IPR003395">
    <property type="entry name" value="RecF/RecN/SMC_N"/>
</dbReference>
<dbReference type="EMBL" id="UINC01021990">
    <property type="protein sequence ID" value="SVA90699.1"/>
    <property type="molecule type" value="Genomic_DNA"/>
</dbReference>
<protein>
    <recommendedName>
        <fullName evidence="1">RecF/RecN/SMC N-terminal domain-containing protein</fullName>
    </recommendedName>
</protein>
<dbReference type="InterPro" id="IPR027417">
    <property type="entry name" value="P-loop_NTPase"/>
</dbReference>
<proteinExistence type="predicted"/>